<dbReference type="RefSeq" id="WP_116442257.1">
    <property type="nucleotide sequence ID" value="NZ_BHEO01000008.1"/>
</dbReference>
<evidence type="ECO:0000313" key="8">
    <source>
        <dbReference type="EMBL" id="TCS69281.1"/>
    </source>
</evidence>
<feature type="transmembrane region" description="Helical" evidence="5">
    <location>
        <begin position="111"/>
        <end position="131"/>
    </location>
</feature>
<feature type="domain" description="GH29D-like beta-sandwich" evidence="6">
    <location>
        <begin position="253"/>
        <end position="311"/>
    </location>
</feature>
<dbReference type="InterPro" id="IPR011990">
    <property type="entry name" value="TPR-like_helical_dom_sf"/>
</dbReference>
<organism evidence="8 9">
    <name type="scientific">Faecalimonas umbilicata</name>
    <dbReference type="NCBI Taxonomy" id="1912855"/>
    <lineage>
        <taxon>Bacteria</taxon>
        <taxon>Bacillati</taxon>
        <taxon>Bacillota</taxon>
        <taxon>Clostridia</taxon>
        <taxon>Lachnospirales</taxon>
        <taxon>Lachnospiraceae</taxon>
        <taxon>Faecalimonas</taxon>
    </lineage>
</organism>
<evidence type="ECO:0000313" key="10">
    <source>
        <dbReference type="Proteomes" id="UP000702954"/>
    </source>
</evidence>
<name>A0A4R3JSW2_9FIRM</name>
<evidence type="ECO:0000256" key="4">
    <source>
        <dbReference type="SAM" id="Coils"/>
    </source>
</evidence>
<dbReference type="SMART" id="SM00028">
    <property type="entry name" value="TPR"/>
    <property type="match status" value="2"/>
</dbReference>
<evidence type="ECO:0000313" key="7">
    <source>
        <dbReference type="EMBL" id="GBU06233.1"/>
    </source>
</evidence>
<proteinExistence type="predicted"/>
<dbReference type="Gene3D" id="1.25.40.10">
    <property type="entry name" value="Tetratricopeptide repeat domain"/>
    <property type="match status" value="1"/>
</dbReference>
<dbReference type="AlphaFoldDB" id="A0A4R3JSW2"/>
<evidence type="ECO:0000259" key="6">
    <source>
        <dbReference type="Pfam" id="PF13290"/>
    </source>
</evidence>
<keyword evidence="5" id="KW-0812">Transmembrane</keyword>
<dbReference type="Pfam" id="PF14559">
    <property type="entry name" value="TPR_19"/>
    <property type="match status" value="1"/>
</dbReference>
<feature type="repeat" description="TPR" evidence="3">
    <location>
        <begin position="169"/>
        <end position="202"/>
    </location>
</feature>
<reference evidence="7 10" key="1">
    <citation type="journal article" date="2018" name="Int. J. Syst. Evol. Microbiol.">
        <title>Draft Genome Sequence of Faecalimonas umbilicata JCM 30896T, an Acetate-Producing Bacterium Isolated from Human Feces.</title>
        <authorList>
            <person name="Sakamoto M."/>
            <person name="Ikeyama N."/>
            <person name="Yuki M."/>
            <person name="Ohkuma M."/>
        </authorList>
    </citation>
    <scope>NUCLEOTIDE SEQUENCE [LARGE SCALE GENOMIC DNA]</scope>
    <source>
        <strain evidence="7 10">EGH7</strain>
    </source>
</reference>
<sequence>MKCAKCGAEITYDLGYCPYCGAEVRIVPDYNPLDDMLAEQVRDAIGGGETSENELERYRQAVQEKLRQQKQEEQQKREFVQRRSQIEAEEEARRKKRLARRREVRRKKRRLLIGMTAATVGLLTLLSAGIYRSSYSGKIKKGYALAKEQKYDQAIRTFEKAVEKKPARAEAYAGLAAVYNAQEDLDRAEMVFWDAIEANPTSVELYEEMIDFYIATDQETQIPLLLDECEDESVLTALKSYQVKVPKFSLDESKYDEVQELTLTSKAKEIYYTIDGSEPTTDSTKYEEPISIPEGTTTVKAIAVNKKGVPSLTEEKTYTVELPLEDAPVVTPTTGQYYEYTMIEIEVPEGYEAYYTFNGEVPEKDSEDSYKYTEPIEMPEGNTLFSAVLIDKKGRASAVTKRNYTLTYSYE</sequence>
<evidence type="ECO:0000256" key="2">
    <source>
        <dbReference type="ARBA" id="ARBA00022803"/>
    </source>
</evidence>
<keyword evidence="5" id="KW-0472">Membrane</keyword>
<comment type="caution">
    <text evidence="8">The sequence shown here is derived from an EMBL/GenBank/DDBJ whole genome shotgun (WGS) entry which is preliminary data.</text>
</comment>
<feature type="coiled-coil region" evidence="4">
    <location>
        <begin position="48"/>
        <end position="89"/>
    </location>
</feature>
<keyword evidence="2 3" id="KW-0802">TPR repeat</keyword>
<keyword evidence="1" id="KW-0677">Repeat</keyword>
<dbReference type="SUPFAM" id="SSF48452">
    <property type="entry name" value="TPR-like"/>
    <property type="match status" value="1"/>
</dbReference>
<dbReference type="InterPro" id="IPR019734">
    <property type="entry name" value="TPR_rpt"/>
</dbReference>
<evidence type="ECO:0000256" key="1">
    <source>
        <dbReference type="ARBA" id="ARBA00022737"/>
    </source>
</evidence>
<reference evidence="8 9" key="2">
    <citation type="submission" date="2019-03" db="EMBL/GenBank/DDBJ databases">
        <title>Genomic Encyclopedia of Type Strains, Phase IV (KMG-IV): sequencing the most valuable type-strain genomes for metagenomic binning, comparative biology and taxonomic classification.</title>
        <authorList>
            <person name="Goeker M."/>
        </authorList>
    </citation>
    <scope>NUCLEOTIDE SEQUENCE [LARGE SCALE GENOMIC DNA]</scope>
    <source>
        <strain evidence="8 9">DSM 103426</strain>
    </source>
</reference>
<dbReference type="PANTHER" id="PTHR44943:SF8">
    <property type="entry name" value="TPR REPEAT-CONTAINING PROTEIN MJ0263"/>
    <property type="match status" value="1"/>
</dbReference>
<accession>A0A4R3JSW2</accession>
<evidence type="ECO:0000256" key="5">
    <source>
        <dbReference type="SAM" id="Phobius"/>
    </source>
</evidence>
<dbReference type="PROSITE" id="PS50005">
    <property type="entry name" value="TPR"/>
    <property type="match status" value="2"/>
</dbReference>
<evidence type="ECO:0000256" key="3">
    <source>
        <dbReference type="PROSITE-ProRule" id="PRU00339"/>
    </source>
</evidence>
<gene>
    <name evidence="8" type="ORF">EDD74_10436</name>
    <name evidence="7" type="ORF">FAEUMB_27740</name>
</gene>
<feature type="repeat" description="TPR" evidence="3">
    <location>
        <begin position="135"/>
        <end position="168"/>
    </location>
</feature>
<dbReference type="InterPro" id="IPR059177">
    <property type="entry name" value="GH29D-like_dom"/>
</dbReference>
<feature type="domain" description="GH29D-like beta-sandwich" evidence="6">
    <location>
        <begin position="332"/>
        <end position="400"/>
    </location>
</feature>
<dbReference type="EMBL" id="SLZV01000004">
    <property type="protein sequence ID" value="TCS69281.1"/>
    <property type="molecule type" value="Genomic_DNA"/>
</dbReference>
<keyword evidence="5" id="KW-1133">Transmembrane helix</keyword>
<protein>
    <submittedName>
        <fullName evidence="8">Flp pilus assembly protein TadD</fullName>
    </submittedName>
</protein>
<dbReference type="PANTHER" id="PTHR44943">
    <property type="entry name" value="CELLULOSE SYNTHASE OPERON PROTEIN C"/>
    <property type="match status" value="1"/>
</dbReference>
<dbReference type="Pfam" id="PF13290">
    <property type="entry name" value="CHB_HEX_C_1"/>
    <property type="match status" value="2"/>
</dbReference>
<keyword evidence="4" id="KW-0175">Coiled coil</keyword>
<dbReference type="Proteomes" id="UP000294613">
    <property type="component" value="Unassembled WGS sequence"/>
</dbReference>
<dbReference type="Proteomes" id="UP000702954">
    <property type="component" value="Unassembled WGS sequence"/>
</dbReference>
<dbReference type="EMBL" id="BHEO01000008">
    <property type="protein sequence ID" value="GBU06233.1"/>
    <property type="molecule type" value="Genomic_DNA"/>
</dbReference>
<evidence type="ECO:0000313" key="9">
    <source>
        <dbReference type="Proteomes" id="UP000294613"/>
    </source>
</evidence>
<keyword evidence="10" id="KW-1185">Reference proteome</keyword>
<dbReference type="InterPro" id="IPR051685">
    <property type="entry name" value="Ycf3/AcsC/BcsC/TPR_MFPF"/>
</dbReference>